<proteinExistence type="predicted"/>
<dbReference type="EMBL" id="HG996466">
    <property type="protein sequence ID" value="CAG1858273.1"/>
    <property type="molecule type" value="Genomic_DNA"/>
</dbReference>
<organism evidence="2 3">
    <name type="scientific">Musa acuminata subsp. malaccensis</name>
    <name type="common">Wild banana</name>
    <name type="synonym">Musa malaccensis</name>
    <dbReference type="NCBI Taxonomy" id="214687"/>
    <lineage>
        <taxon>Eukaryota</taxon>
        <taxon>Viridiplantae</taxon>
        <taxon>Streptophyta</taxon>
        <taxon>Embryophyta</taxon>
        <taxon>Tracheophyta</taxon>
        <taxon>Spermatophyta</taxon>
        <taxon>Magnoliopsida</taxon>
        <taxon>Liliopsida</taxon>
        <taxon>Zingiberales</taxon>
        <taxon>Musaceae</taxon>
        <taxon>Musa</taxon>
    </lineage>
</organism>
<evidence type="ECO:0000313" key="2">
    <source>
        <dbReference type="EnsemblPlants" id="Ma01_p01720.1"/>
    </source>
</evidence>
<dbReference type="AlphaFoldDB" id="A0A804HP82"/>
<sequence length="191" mass="20981">MRSPSQGGREEGRGGLANTFGCFRGEWGLRCRQGGDSSSASLPLAAACLVVVSRRRWRRQKRSAGRSAATEKAHLPTLLSFLRARQPHPPPPPPTVAAPPPRLFLPAPCPEIEKRSFVNTLEMMKLYLLSMYNRKSREAGGGGCDNFTMVIVVVAFVRRVEAGSGCLQVSFRQRERRPSLLLSISTSPVHL</sequence>
<name>A0A804HP82_MUSAM</name>
<evidence type="ECO:0000313" key="3">
    <source>
        <dbReference type="Proteomes" id="UP000012960"/>
    </source>
</evidence>
<keyword evidence="3" id="KW-1185">Reference proteome</keyword>
<accession>A0A804HP82</accession>
<protein>
    <submittedName>
        <fullName evidence="1">(wild Malaysian banana) hypothetical protein</fullName>
    </submittedName>
</protein>
<dbReference type="Proteomes" id="UP000012960">
    <property type="component" value="Unplaced"/>
</dbReference>
<reference evidence="2" key="2">
    <citation type="submission" date="2021-05" db="UniProtKB">
        <authorList>
            <consortium name="EnsemblPlants"/>
        </authorList>
    </citation>
    <scope>IDENTIFICATION</scope>
    <source>
        <strain evidence="2">subsp. malaccensis</strain>
    </source>
</reference>
<dbReference type="Gramene" id="Ma01_t01720.1">
    <property type="protein sequence ID" value="Ma01_p01720.1"/>
    <property type="gene ID" value="Ma01_g01720"/>
</dbReference>
<reference evidence="1" key="1">
    <citation type="submission" date="2021-03" db="EMBL/GenBank/DDBJ databases">
        <authorList>
            <consortium name="Genoscope - CEA"/>
            <person name="William W."/>
        </authorList>
    </citation>
    <scope>NUCLEOTIDE SEQUENCE</scope>
    <source>
        <strain evidence="1">Doubled-haploid Pahang</strain>
    </source>
</reference>
<dbReference type="InParanoid" id="A0A804HP82"/>
<dbReference type="EnsemblPlants" id="Ma01_t01720.1">
    <property type="protein sequence ID" value="Ma01_p01720.1"/>
    <property type="gene ID" value="Ma01_g01720"/>
</dbReference>
<gene>
    <name evidence="1" type="ORF">GSMUA_285680.1</name>
</gene>
<evidence type="ECO:0000313" key="1">
    <source>
        <dbReference type="EMBL" id="CAG1858273.1"/>
    </source>
</evidence>